<dbReference type="Gene3D" id="3.90.25.10">
    <property type="entry name" value="UDP-galactose 4-epimerase, domain 1"/>
    <property type="match status" value="1"/>
</dbReference>
<proteinExistence type="inferred from homology"/>
<organism evidence="4 5">
    <name type="scientific">Xylaria bambusicola</name>
    <dbReference type="NCBI Taxonomy" id="326684"/>
    <lineage>
        <taxon>Eukaryota</taxon>
        <taxon>Fungi</taxon>
        <taxon>Dikarya</taxon>
        <taxon>Ascomycota</taxon>
        <taxon>Pezizomycotina</taxon>
        <taxon>Sordariomycetes</taxon>
        <taxon>Xylariomycetidae</taxon>
        <taxon>Xylariales</taxon>
        <taxon>Xylariaceae</taxon>
        <taxon>Xylaria</taxon>
    </lineage>
</organism>
<comment type="caution">
    <text evidence="4">The sequence shown here is derived from an EMBL/GenBank/DDBJ whole genome shotgun (WGS) entry which is preliminary data.</text>
</comment>
<dbReference type="Gene3D" id="3.40.50.720">
    <property type="entry name" value="NAD(P)-binding Rossmann-like Domain"/>
    <property type="match status" value="1"/>
</dbReference>
<protein>
    <recommendedName>
        <fullName evidence="6">NmrA-like domain-containing protein</fullName>
    </recommendedName>
</protein>
<gene>
    <name evidence="4" type="ORF">RRF57_011776</name>
</gene>
<evidence type="ECO:0000313" key="4">
    <source>
        <dbReference type="EMBL" id="KAK5636064.1"/>
    </source>
</evidence>
<dbReference type="GO" id="GO:0016491">
    <property type="term" value="F:oxidoreductase activity"/>
    <property type="evidence" value="ECO:0007669"/>
    <property type="project" value="UniProtKB-KW"/>
</dbReference>
<comment type="similarity">
    <text evidence="1">Belongs to the NmrA-type oxidoreductase family. Isoflavone reductase subfamily.</text>
</comment>
<keyword evidence="3" id="KW-0560">Oxidoreductase</keyword>
<dbReference type="SUPFAM" id="SSF51735">
    <property type="entry name" value="NAD(P)-binding Rossmann-fold domains"/>
    <property type="match status" value="1"/>
</dbReference>
<evidence type="ECO:0000313" key="5">
    <source>
        <dbReference type="Proteomes" id="UP001305414"/>
    </source>
</evidence>
<dbReference type="EMBL" id="JAWHQM010000061">
    <property type="protein sequence ID" value="KAK5636064.1"/>
    <property type="molecule type" value="Genomic_DNA"/>
</dbReference>
<dbReference type="AlphaFoldDB" id="A0AAN7V4Y0"/>
<evidence type="ECO:0000256" key="1">
    <source>
        <dbReference type="ARBA" id="ARBA00005725"/>
    </source>
</evidence>
<sequence>MAPTVQIIALVAVGNLGKYVCEALIADIRYDVVKGHSLSPKYRVAYILTGTYQKRDWFSERNIHTEESDYSESSIRAILDASGASTLVSFLQAADTLYLDLHRAWLAACLQSKSCKRFIPSEWAGNVDDYPQLPKFYAESRLPFRRILQETAGIEWTLFNCGWLMDYFLPQHLTRMPAEPDTFPIDPNAWHACIRGSGDELQSWTQTKDVAAAVGELLAAPSWEPTTYVTGQWGTFNEAIRLLEAHYGREFEKTYKTAEEIKGAVDDNLDLWMVSGAAACPREKTLSQRDRYFRHINFATLDDMLKGID</sequence>
<keyword evidence="2" id="KW-0521">NADP</keyword>
<dbReference type="InterPro" id="IPR036291">
    <property type="entry name" value="NAD(P)-bd_dom_sf"/>
</dbReference>
<dbReference type="InterPro" id="IPR051609">
    <property type="entry name" value="NmrA/Isoflavone_reductase-like"/>
</dbReference>
<reference evidence="4 5" key="1">
    <citation type="submission" date="2023-10" db="EMBL/GenBank/DDBJ databases">
        <title>Draft genome sequence of Xylaria bambusicola isolate GMP-LS, the root and basal stem rot pathogen of sugarcane in Indonesia.</title>
        <authorList>
            <person name="Selvaraj P."/>
            <person name="Muralishankar V."/>
            <person name="Muruganantham S."/>
            <person name="Sp S."/>
            <person name="Haryani S."/>
            <person name="Lau K.J.X."/>
            <person name="Naqvi N.I."/>
        </authorList>
    </citation>
    <scope>NUCLEOTIDE SEQUENCE [LARGE SCALE GENOMIC DNA]</scope>
    <source>
        <strain evidence="4">GMP-LS</strain>
    </source>
</reference>
<dbReference type="PANTHER" id="PTHR47706:SF4">
    <property type="entry name" value="NMRA-LIKE DOMAIN-CONTAINING PROTEIN"/>
    <property type="match status" value="1"/>
</dbReference>
<keyword evidence="5" id="KW-1185">Reference proteome</keyword>
<evidence type="ECO:0008006" key="6">
    <source>
        <dbReference type="Google" id="ProtNLM"/>
    </source>
</evidence>
<accession>A0AAN7V4Y0</accession>
<evidence type="ECO:0000256" key="3">
    <source>
        <dbReference type="ARBA" id="ARBA00023002"/>
    </source>
</evidence>
<evidence type="ECO:0000256" key="2">
    <source>
        <dbReference type="ARBA" id="ARBA00022857"/>
    </source>
</evidence>
<dbReference type="Proteomes" id="UP001305414">
    <property type="component" value="Unassembled WGS sequence"/>
</dbReference>
<name>A0AAN7V4Y0_9PEZI</name>
<dbReference type="PANTHER" id="PTHR47706">
    <property type="entry name" value="NMRA-LIKE FAMILY PROTEIN"/>
    <property type="match status" value="1"/>
</dbReference>